<feature type="compositionally biased region" description="Polar residues" evidence="3">
    <location>
        <begin position="1444"/>
        <end position="1455"/>
    </location>
</feature>
<dbReference type="SUPFAM" id="SSF54001">
    <property type="entry name" value="Cysteine proteinases"/>
    <property type="match status" value="1"/>
</dbReference>
<feature type="compositionally biased region" description="Polar residues" evidence="3">
    <location>
        <begin position="1362"/>
        <end position="1378"/>
    </location>
</feature>
<feature type="region of interest" description="Disordered" evidence="3">
    <location>
        <begin position="372"/>
        <end position="421"/>
    </location>
</feature>
<dbReference type="PANTHER" id="PTHR22975:SF9">
    <property type="entry name" value="ECHINUS SPLICE FORM 3"/>
    <property type="match status" value="1"/>
</dbReference>
<feature type="region of interest" description="Disordered" evidence="3">
    <location>
        <begin position="1258"/>
        <end position="1281"/>
    </location>
</feature>
<feature type="compositionally biased region" description="Polar residues" evidence="3">
    <location>
        <begin position="704"/>
        <end position="733"/>
    </location>
</feature>
<keyword evidence="1" id="KW-0833">Ubl conjugation pathway</keyword>
<feature type="region of interest" description="Disordered" evidence="3">
    <location>
        <begin position="1730"/>
        <end position="1763"/>
    </location>
</feature>
<proteinExistence type="predicted"/>
<evidence type="ECO:0000256" key="3">
    <source>
        <dbReference type="SAM" id="MobiDB-lite"/>
    </source>
</evidence>
<dbReference type="InterPro" id="IPR052398">
    <property type="entry name" value="Ubiquitin_hydrolase_53/54"/>
</dbReference>
<dbReference type="STRING" id="400727.A0A2T7PWF8"/>
<feature type="compositionally biased region" description="Polar residues" evidence="3">
    <location>
        <begin position="1496"/>
        <end position="1517"/>
    </location>
</feature>
<dbReference type="PANTHER" id="PTHR22975">
    <property type="entry name" value="UBIQUITIN SPECIFIC PROTEINASE"/>
    <property type="match status" value="1"/>
</dbReference>
<feature type="region of interest" description="Disordered" evidence="3">
    <location>
        <begin position="459"/>
        <end position="481"/>
    </location>
</feature>
<feature type="region of interest" description="Disordered" evidence="3">
    <location>
        <begin position="802"/>
        <end position="827"/>
    </location>
</feature>
<dbReference type="EMBL" id="PZQS01000001">
    <property type="protein sequence ID" value="PVD37761.1"/>
    <property type="molecule type" value="Genomic_DNA"/>
</dbReference>
<feature type="compositionally biased region" description="Low complexity" evidence="3">
    <location>
        <begin position="857"/>
        <end position="872"/>
    </location>
</feature>
<comment type="caution">
    <text evidence="5">The sequence shown here is derived from an EMBL/GenBank/DDBJ whole genome shotgun (WGS) entry which is preliminary data.</text>
</comment>
<evidence type="ECO:0000313" key="5">
    <source>
        <dbReference type="EMBL" id="PVD37761.1"/>
    </source>
</evidence>
<dbReference type="GO" id="GO:0016787">
    <property type="term" value="F:hydrolase activity"/>
    <property type="evidence" value="ECO:0007669"/>
    <property type="project" value="UniProtKB-KW"/>
</dbReference>
<dbReference type="CDD" id="cd02257">
    <property type="entry name" value="Peptidase_C19"/>
    <property type="match status" value="1"/>
</dbReference>
<feature type="compositionally biased region" description="Basic and acidic residues" evidence="3">
    <location>
        <begin position="1159"/>
        <end position="1172"/>
    </location>
</feature>
<name>A0A2T7PWF8_POMCA</name>
<feature type="compositionally biased region" description="Polar residues" evidence="3">
    <location>
        <begin position="1204"/>
        <end position="1231"/>
    </location>
</feature>
<gene>
    <name evidence="5" type="ORF">C0Q70_00362</name>
</gene>
<feature type="compositionally biased region" description="Basic and acidic residues" evidence="3">
    <location>
        <begin position="403"/>
        <end position="417"/>
    </location>
</feature>
<sequence length="1793" mass="196525">MNLAGVQSPGYRAPPTQVLWHLDVFRRSYRRMLGHTCMGNSCIFCALKVIFTQFQYSDKAALHPDALRKALAETFANQHRFQLGHMDDAAECFENILRRIHFHIASSYSEDACTAPHCLPHQKFAMNVHEKVVCPCGASSSPLKFSEMVHYVSASALVAQTRMMQESGDMLHPDRFGLLLRKAASMGDVRDCPAMCGRQIQKQRTLLNVPDVVSVGLVWDSDRPSTEMTTEVASCLGTIIHLQDMFHCVMPDIRCLPRLQLVAVVCYYGKHYSTFVFHSKLRTWVYFDDATVREIGPQWENVVEKCSKGRFQPLLLLYANPGASPVPVDTAPHKRVMAPGYAPVPAMTSNEIDCGLNRTHESIKSIQLNPHRSVTSNMDPQAPADVTSNNHFVTSDGSSSTDSGRDSPGRLSREHARQPSFLIAVTGKNEKNRLLHGGASSPLPPSGIIGNCPGRELPGGITKTVSDSRPSNDDCASYTLSGGDQYRRPYMNGLDTSQLPMPPNMSRHNPDVQHRENFKRNGAGPKEKGGVDIIRYQVDPSRTLNNHTPDFTLHQSQADFHPIQRAENDHGNPKAPVVFNVRQQSNYAGHLDKTVASTGELTSNGQHVVLKPKPTGHGHCDAVDGHGHSPVQSGLATLPRNKGQNGVVDVPSHQRQSSGHQEVAQITRQTSMGNLTLVGNERSIPPGTPPPEYQKLDPHHQYHSRQTSVSSQGSMIKSSASMGHIEQSISSLMVTEDKPKKKAKKDPKEKKSGEKDASKKSDRKKPSSKLDSTSKRRGSDSDVIEEDMSSYIDRQKVESVLKQQGLKHQGVHRTNSSCSNNSSSSLESDSLMGRLLATKAAESSFDSISLGSHKDSGYGSSDRNSSSSTGSGTIDPYAQYFISKSMVIPRSVNTQMLDCTQDYSKAGGEHYLSQSFGPQHFKNLSGSTTEVSRHGSTMLSGCKVMHPIRESSQEDLLRGQPQQEKDGSFQKVAVAPFSTQNDMRPPPVPPKNFAQFQIIRSAQTTHPRDTSLDSLDKDASGSEQFDALCKKGDALMDSCMLAETRDDFPSAISFCNCALGCLKEAMSLKDLSNKALAYVQKRHNSCLVKLRSLQKRATVRQESSQSAAGPSSSTSGSNRSSITSSDSDTSDHHAHLHKRHSSWDPLDVRSVPTQPVNQRDLRSTPSVHEHQDSFSYRQQIVDSQQVQLTNDTFVKNGGMAETNQSLSQTRSGISSSQEFNDSGFSAQQKPDTSGMPMSHSGNCLVAYTGGVENGENSVDVYGTLPRNKSRKPTSDMPTNPELYQSFLNKQKCLQAGVSASQQSLDSLKSDSSGSDHCNTGANTQQKLSKAEIRQLLQDNLVQRQWHPQQQQSQSLIVKNAPSQQNGLSAHPNQQKPVMQQTQPGNPTRQQQQQHQQQQHQLPGQLQATAAGLTTPAPAVSIVQTGVSQPVSQLQAPVRGLVPSQKPSIPYPSSVTKARPPGPLPAARPATTNQQQGPSEVGRRTSSNVVRVLPNPHVTSTPHLQLQPSHPGNATGSGTYLVLMPSAPPQQHQTCQRPRQHQPQQLLGGPLRHAASSMQLSGVPVGSQLVDRHAFQPDCQKLVDFAYPANNPDASVRAYPGREKLGSFRVIEVLGEGFPTSDGCPGTHEPSEFGDGDNNQDCSNISVRALASRFETSKPLPYVHSSLSKSCQRQDSMKSDAGLQGTMQRMRNSIAHFADTDEHNSGYESARECNTFRPTFADSRAYYSDDEDHLGSHHAYSDNEWDDVEDAGSSNSDEFPTPEEQCQLCHKRRKESGKQFCEKCSFYMGKLTSR</sequence>
<feature type="region of interest" description="Disordered" evidence="3">
    <location>
        <begin position="1496"/>
        <end position="1518"/>
    </location>
</feature>
<feature type="region of interest" description="Disordered" evidence="3">
    <location>
        <begin position="847"/>
        <end position="872"/>
    </location>
</feature>
<feature type="compositionally biased region" description="Polar residues" evidence="3">
    <location>
        <begin position="1316"/>
        <end position="1326"/>
    </location>
</feature>
<keyword evidence="2" id="KW-0378">Hydrolase</keyword>
<feature type="region of interest" description="Disordered" evidence="3">
    <location>
        <begin position="1204"/>
        <end position="1238"/>
    </location>
</feature>
<feature type="compositionally biased region" description="Basic and acidic residues" evidence="3">
    <location>
        <begin position="746"/>
        <end position="760"/>
    </location>
</feature>
<feature type="compositionally biased region" description="Low complexity" evidence="3">
    <location>
        <begin position="1303"/>
        <end position="1315"/>
    </location>
</feature>
<evidence type="ECO:0000256" key="1">
    <source>
        <dbReference type="ARBA" id="ARBA00022786"/>
    </source>
</evidence>
<keyword evidence="6" id="KW-1185">Reference proteome</keyword>
<evidence type="ECO:0000256" key="2">
    <source>
        <dbReference type="ARBA" id="ARBA00022801"/>
    </source>
</evidence>
<feature type="compositionally biased region" description="Polar residues" evidence="3">
    <location>
        <begin position="1470"/>
        <end position="1484"/>
    </location>
</feature>
<feature type="domain" description="USP" evidence="4">
    <location>
        <begin position="1"/>
        <end position="321"/>
    </location>
</feature>
<feature type="region of interest" description="Disordered" evidence="3">
    <location>
        <begin position="1437"/>
        <end position="1484"/>
    </location>
</feature>
<feature type="region of interest" description="Disordered" evidence="3">
    <location>
        <begin position="1097"/>
        <end position="1172"/>
    </location>
</feature>
<feature type="compositionally biased region" description="Low complexity" evidence="3">
    <location>
        <begin position="1379"/>
        <end position="1404"/>
    </location>
</feature>
<reference evidence="5 6" key="1">
    <citation type="submission" date="2018-04" db="EMBL/GenBank/DDBJ databases">
        <title>The genome of golden apple snail Pomacea canaliculata provides insight into stress tolerance and invasive adaptation.</title>
        <authorList>
            <person name="Liu C."/>
            <person name="Liu B."/>
            <person name="Ren Y."/>
            <person name="Zhang Y."/>
            <person name="Wang H."/>
            <person name="Li S."/>
            <person name="Jiang F."/>
            <person name="Yin L."/>
            <person name="Zhang G."/>
            <person name="Qian W."/>
            <person name="Fan W."/>
        </authorList>
    </citation>
    <scope>NUCLEOTIDE SEQUENCE [LARGE SCALE GENOMIC DNA]</scope>
    <source>
        <strain evidence="5">SZHN2017</strain>
        <tissue evidence="5">Muscle</tissue>
    </source>
</reference>
<dbReference type="Proteomes" id="UP000245119">
    <property type="component" value="Linkage Group LG1"/>
</dbReference>
<feature type="compositionally biased region" description="Polar residues" evidence="3">
    <location>
        <begin position="653"/>
        <end position="674"/>
    </location>
</feature>
<evidence type="ECO:0000313" key="6">
    <source>
        <dbReference type="Proteomes" id="UP000245119"/>
    </source>
</evidence>
<protein>
    <recommendedName>
        <fullName evidence="4">USP domain-containing protein</fullName>
    </recommendedName>
</protein>
<feature type="compositionally biased region" description="Low complexity" evidence="3">
    <location>
        <begin position="1103"/>
        <end position="1127"/>
    </location>
</feature>
<evidence type="ECO:0000259" key="4">
    <source>
        <dbReference type="PROSITE" id="PS50235"/>
    </source>
</evidence>
<accession>A0A2T7PWF8</accession>
<feature type="region of interest" description="Disordered" evidence="3">
    <location>
        <begin position="1362"/>
        <end position="1404"/>
    </location>
</feature>
<dbReference type="InterPro" id="IPR038765">
    <property type="entry name" value="Papain-like_cys_pep_sf"/>
</dbReference>
<feature type="region of interest" description="Disordered" evidence="3">
    <location>
        <begin position="1303"/>
        <end position="1326"/>
    </location>
</feature>
<dbReference type="OrthoDB" id="205782at2759"/>
<organism evidence="5 6">
    <name type="scientific">Pomacea canaliculata</name>
    <name type="common">Golden apple snail</name>
    <dbReference type="NCBI Taxonomy" id="400727"/>
    <lineage>
        <taxon>Eukaryota</taxon>
        <taxon>Metazoa</taxon>
        <taxon>Spiralia</taxon>
        <taxon>Lophotrochozoa</taxon>
        <taxon>Mollusca</taxon>
        <taxon>Gastropoda</taxon>
        <taxon>Caenogastropoda</taxon>
        <taxon>Architaenioglossa</taxon>
        <taxon>Ampullarioidea</taxon>
        <taxon>Ampullariidae</taxon>
        <taxon>Pomacea</taxon>
    </lineage>
</organism>
<dbReference type="InterPro" id="IPR028889">
    <property type="entry name" value="USP"/>
</dbReference>
<dbReference type="PROSITE" id="PS50235">
    <property type="entry name" value="USP_3"/>
    <property type="match status" value="1"/>
</dbReference>
<feature type="compositionally biased region" description="Low complexity" evidence="3">
    <location>
        <begin position="815"/>
        <end position="827"/>
    </location>
</feature>
<dbReference type="Gene3D" id="3.90.70.10">
    <property type="entry name" value="Cysteine proteinases"/>
    <property type="match status" value="1"/>
</dbReference>
<feature type="region of interest" description="Disordered" evidence="3">
    <location>
        <begin position="649"/>
        <end position="790"/>
    </location>
</feature>